<evidence type="ECO:0000313" key="2">
    <source>
        <dbReference type="Proteomes" id="UP000030675"/>
    </source>
</evidence>
<dbReference type="AlphaFoldDB" id="A0A0U1P525"/>
<dbReference type="eggNOG" id="ENOG5033W8X">
    <property type="taxonomic scope" value="Bacteria"/>
</dbReference>
<dbReference type="HOGENOM" id="CLU_882393_0_0_6"/>
<accession>A0A0U1P525</accession>
<dbReference type="RefSeq" id="WP_023932345.1">
    <property type="nucleotide sequence ID" value="NZ_DF196819.1"/>
</dbReference>
<sequence length="326" mass="38361">METDKLIKIIEPKIISNNNSYWAMHACSFLEYFYEHTYSEINFSRLEKINRPLTMASLKAESSANFISDMRRYFQNWGFQYLLVHFLRTEQGENHVLELMSILSEIHDVNLFDRLVKYGWFVTGSDSRSGKRFIEREYIPLLGSENVSLGDYREAKDTDLCFRLIYEDEDPRTGEMEEYSIAVLGEVEGKYSSDIHRPSYWNRKPKLSQFGIGVSTKIEHNQIEVVKSENGRKAVITMSSQDNVVHDFIDMLDVFDWVFYRRFNRERIPRAYIEMDMGSTIEYLIDAMNEPVHKVIKELRKFIQIADEAEDETNDITMPSIPKIIT</sequence>
<gene>
    <name evidence="1" type="ORF">PLEI_1479</name>
</gene>
<protein>
    <submittedName>
        <fullName evidence="1">Uncharacterized protein</fullName>
    </submittedName>
</protein>
<evidence type="ECO:0000313" key="1">
    <source>
        <dbReference type="EMBL" id="GAD29826.1"/>
    </source>
</evidence>
<reference evidence="2" key="1">
    <citation type="submission" date="2012-12" db="EMBL/GenBank/DDBJ databases">
        <title>Genome Sequence of Photobacterium leiognathi lrivu.4.1.</title>
        <authorList>
            <person name="Urbanczyk H."/>
            <person name="Ogura Y."/>
            <person name="Hayashi T."/>
            <person name="Dunlap P.V."/>
        </authorList>
    </citation>
    <scope>NUCLEOTIDE SEQUENCE [LARGE SCALE GENOMIC DNA]</scope>
    <source>
        <strain evidence="2">lrivu.4.1</strain>
    </source>
</reference>
<dbReference type="Proteomes" id="UP000030675">
    <property type="component" value="Unassembled WGS sequence"/>
</dbReference>
<dbReference type="EMBL" id="DF196819">
    <property type="protein sequence ID" value="GAD29826.1"/>
    <property type="molecule type" value="Genomic_DNA"/>
</dbReference>
<proteinExistence type="predicted"/>
<name>A0A0U1P525_PHOLE</name>
<organism evidence="1 2">
    <name type="scientific">Photobacterium leiognathi lrivu.4.1</name>
    <dbReference type="NCBI Taxonomy" id="1248232"/>
    <lineage>
        <taxon>Bacteria</taxon>
        <taxon>Pseudomonadati</taxon>
        <taxon>Pseudomonadota</taxon>
        <taxon>Gammaproteobacteria</taxon>
        <taxon>Vibrionales</taxon>
        <taxon>Vibrionaceae</taxon>
        <taxon>Photobacterium</taxon>
    </lineage>
</organism>